<evidence type="ECO:0000256" key="4">
    <source>
        <dbReference type="ARBA" id="ARBA00022989"/>
    </source>
</evidence>
<comment type="subcellular location">
    <subcellularLocation>
        <location evidence="1">Cell membrane</location>
        <topology evidence="1">Multi-pass membrane protein</topology>
    </subcellularLocation>
</comment>
<keyword evidence="2" id="KW-1003">Cell membrane</keyword>
<keyword evidence="9" id="KW-1185">Reference proteome</keyword>
<name>A0A1H0UCV5_9BACI</name>
<evidence type="ECO:0000313" key="9">
    <source>
        <dbReference type="Proteomes" id="UP000199159"/>
    </source>
</evidence>
<dbReference type="GO" id="GO:0005886">
    <property type="term" value="C:plasma membrane"/>
    <property type="evidence" value="ECO:0007669"/>
    <property type="project" value="UniProtKB-SubCell"/>
</dbReference>
<feature type="transmembrane region" description="Helical" evidence="6">
    <location>
        <begin position="98"/>
        <end position="131"/>
    </location>
</feature>
<evidence type="ECO:0000256" key="5">
    <source>
        <dbReference type="ARBA" id="ARBA00023136"/>
    </source>
</evidence>
<reference evidence="9" key="1">
    <citation type="submission" date="2016-10" db="EMBL/GenBank/DDBJ databases">
        <authorList>
            <person name="Varghese N."/>
            <person name="Submissions S."/>
        </authorList>
    </citation>
    <scope>NUCLEOTIDE SEQUENCE [LARGE SCALE GENOMIC DNA]</scope>
    <source>
        <strain evidence="9">IBRC-M10078</strain>
    </source>
</reference>
<proteinExistence type="predicted"/>
<gene>
    <name evidence="8" type="ORF">SAMN05216565_104292</name>
</gene>
<feature type="transmembrane region" description="Helical" evidence="6">
    <location>
        <begin position="260"/>
        <end position="279"/>
    </location>
</feature>
<dbReference type="InterPro" id="IPR042094">
    <property type="entry name" value="T2SS_GspF_sf"/>
</dbReference>
<feature type="domain" description="Type II secretion system protein GspF" evidence="7">
    <location>
        <begin position="154"/>
        <end position="276"/>
    </location>
</feature>
<dbReference type="STRING" id="930152.SAMN05216565_104292"/>
<evidence type="ECO:0000259" key="7">
    <source>
        <dbReference type="Pfam" id="PF00482"/>
    </source>
</evidence>
<keyword evidence="5 6" id="KW-0472">Membrane</keyword>
<accession>A0A1H0UCV5</accession>
<dbReference type="InterPro" id="IPR018076">
    <property type="entry name" value="T2SS_GspF_dom"/>
</dbReference>
<keyword evidence="3 6" id="KW-0812">Transmembrane</keyword>
<keyword evidence="4 6" id="KW-1133">Transmembrane helix</keyword>
<organism evidence="8 9">
    <name type="scientific">Litchfieldia salsa</name>
    <dbReference type="NCBI Taxonomy" id="930152"/>
    <lineage>
        <taxon>Bacteria</taxon>
        <taxon>Bacillati</taxon>
        <taxon>Bacillota</taxon>
        <taxon>Bacilli</taxon>
        <taxon>Bacillales</taxon>
        <taxon>Bacillaceae</taxon>
        <taxon>Litchfieldia</taxon>
    </lineage>
</organism>
<sequence>MDELLKAFCVFVIVTILFFLIASIYKKKSHFNRRVNAYIPIEVVENKNEKRNKESFLKKQVAILSRSFKGLQFNKKNEILLQQAGSSLKPEEFFAYRILGALTSGLLCTVIGVQWFISLIGILIGFTVPVLLMKQRRKKRLQLLPLQLIDTLGMMSNSMRAGFSFIQALQLAAREMPDPLGPEFDRSIREISLGIPMEEVFEGLIHRLPNKELEVALQAMIAQRKSGGNLAELLETMEDTIRGRVRILAELNTLTAQGKMSSWIITLLPIVLGVYLYLINPEYFMPLISNPLGIALLVTAIIFVILGWFLIQKIVQIEV</sequence>
<dbReference type="Gene3D" id="1.20.81.30">
    <property type="entry name" value="Type II secretion system (T2SS), domain F"/>
    <property type="match status" value="1"/>
</dbReference>
<dbReference type="RefSeq" id="WP_175490267.1">
    <property type="nucleotide sequence ID" value="NZ_FNJU01000004.1"/>
</dbReference>
<evidence type="ECO:0000256" key="1">
    <source>
        <dbReference type="ARBA" id="ARBA00004651"/>
    </source>
</evidence>
<dbReference type="Proteomes" id="UP000199159">
    <property type="component" value="Unassembled WGS sequence"/>
</dbReference>
<evidence type="ECO:0000256" key="6">
    <source>
        <dbReference type="SAM" id="Phobius"/>
    </source>
</evidence>
<feature type="transmembrane region" description="Helical" evidence="6">
    <location>
        <begin position="7"/>
        <end position="25"/>
    </location>
</feature>
<evidence type="ECO:0000256" key="3">
    <source>
        <dbReference type="ARBA" id="ARBA00022692"/>
    </source>
</evidence>
<dbReference type="PANTHER" id="PTHR35007">
    <property type="entry name" value="INTEGRAL MEMBRANE PROTEIN-RELATED"/>
    <property type="match status" value="1"/>
</dbReference>
<evidence type="ECO:0000256" key="2">
    <source>
        <dbReference type="ARBA" id="ARBA00022475"/>
    </source>
</evidence>
<dbReference type="PANTHER" id="PTHR35007:SF1">
    <property type="entry name" value="PILUS ASSEMBLY PROTEIN"/>
    <property type="match status" value="1"/>
</dbReference>
<dbReference type="Pfam" id="PF00482">
    <property type="entry name" value="T2SSF"/>
    <property type="match status" value="1"/>
</dbReference>
<protein>
    <submittedName>
        <fullName evidence="8">Tight adherence protein B</fullName>
    </submittedName>
</protein>
<feature type="transmembrane region" description="Helical" evidence="6">
    <location>
        <begin position="291"/>
        <end position="311"/>
    </location>
</feature>
<dbReference type="EMBL" id="FNJU01000004">
    <property type="protein sequence ID" value="SDP63696.1"/>
    <property type="molecule type" value="Genomic_DNA"/>
</dbReference>
<evidence type="ECO:0000313" key="8">
    <source>
        <dbReference type="EMBL" id="SDP63696.1"/>
    </source>
</evidence>
<dbReference type="AlphaFoldDB" id="A0A1H0UCV5"/>